<accession>A0A7L4YND2</accession>
<sequence length="373" mass="40170">MRRREFLQLGIAGSVAVLAGCGTPKGAAYVDGRLTMAVISTYGTGTSTYADVAAVANSITDEAGIRTRIMTSDTAIGRMTPLRSGLATFSRTGDEYIFSFEATNEFLSKEWGPQAVRVVWAPVAPHGLLVRQDSGIQTLADLAGRKVPDVTANPSVNGKIEMALQGAGLTFDDVELVPISYGEQAEGLKAGKLDVLFQQVYGSSLYELESSTPVQWIKMDAGDQTLLNAIQQINPSLTLGPFSGGAGQPEGQTDIGFIYAIPIVTYDKTDDKTVSEFAQAIVDAYPKYKDATKTTGDWSAETAVTTPQQVPFHDGSIAVLKKLDLWSDEAQARQDELLDREKKLNAGWKEVTANASGDELAEAWLTWKDENLD</sequence>
<dbReference type="InParanoid" id="A0A7L4YND2"/>
<dbReference type="NCBIfam" id="TIGR02122">
    <property type="entry name" value="TRAP_TAXI"/>
    <property type="match status" value="1"/>
</dbReference>
<name>A0A7L4YND2_9ACTN</name>
<evidence type="ECO:0000313" key="2">
    <source>
        <dbReference type="Proteomes" id="UP000463857"/>
    </source>
</evidence>
<dbReference type="PROSITE" id="PS51257">
    <property type="entry name" value="PROKAR_LIPOPROTEIN"/>
    <property type="match status" value="1"/>
</dbReference>
<dbReference type="OrthoDB" id="7808807at2"/>
<dbReference type="AlphaFoldDB" id="A0A7L4YND2"/>
<dbReference type="KEGG" id="eke:EK0264_10005"/>
<protein>
    <submittedName>
        <fullName evidence="1">TAXI family TRAP transporter solute-binding subunit</fullName>
    </submittedName>
</protein>
<evidence type="ECO:0000313" key="1">
    <source>
        <dbReference type="EMBL" id="QHC00588.1"/>
    </source>
</evidence>
<dbReference type="PANTHER" id="PTHR42941">
    <property type="entry name" value="SLL1037 PROTEIN"/>
    <property type="match status" value="1"/>
</dbReference>
<dbReference type="SUPFAM" id="SSF53850">
    <property type="entry name" value="Periplasmic binding protein-like II"/>
    <property type="match status" value="1"/>
</dbReference>
<dbReference type="Proteomes" id="UP000463857">
    <property type="component" value="Chromosome"/>
</dbReference>
<dbReference type="Pfam" id="PF16868">
    <property type="entry name" value="NMT1_3"/>
    <property type="match status" value="1"/>
</dbReference>
<gene>
    <name evidence="1" type="ORF">EK0264_10005</name>
</gene>
<keyword evidence="2" id="KW-1185">Reference proteome</keyword>
<organism evidence="1 2">
    <name type="scientific">Epidermidibacterium keratini</name>
    <dbReference type="NCBI Taxonomy" id="1891644"/>
    <lineage>
        <taxon>Bacteria</taxon>
        <taxon>Bacillati</taxon>
        <taxon>Actinomycetota</taxon>
        <taxon>Actinomycetes</taxon>
        <taxon>Sporichthyales</taxon>
        <taxon>Sporichthyaceae</taxon>
        <taxon>Epidermidibacterium</taxon>
    </lineage>
</organism>
<dbReference type="Gene3D" id="3.40.190.10">
    <property type="entry name" value="Periplasmic binding protein-like II"/>
    <property type="match status" value="2"/>
</dbReference>
<dbReference type="InterPro" id="IPR011852">
    <property type="entry name" value="TRAP_TAXI"/>
</dbReference>
<reference evidence="1 2" key="1">
    <citation type="journal article" date="2018" name="Int. J. Syst. Evol. Microbiol.">
        <title>Epidermidibacterium keratini gen. nov., sp. nov., a member of the family Sporichthyaceae, isolated from keratin epidermis.</title>
        <authorList>
            <person name="Lee D.G."/>
            <person name="Trujillo M.E."/>
            <person name="Kang S."/>
            <person name="Nam J.J."/>
            <person name="Kim Y.J."/>
        </authorList>
    </citation>
    <scope>NUCLEOTIDE SEQUENCE [LARGE SCALE GENOMIC DNA]</scope>
    <source>
        <strain evidence="1 2">EPI-7</strain>
    </source>
</reference>
<dbReference type="RefSeq" id="WP_159545222.1">
    <property type="nucleotide sequence ID" value="NZ_CP047156.1"/>
</dbReference>
<dbReference type="EMBL" id="CP047156">
    <property type="protein sequence ID" value="QHC00588.1"/>
    <property type="molecule type" value="Genomic_DNA"/>
</dbReference>
<proteinExistence type="predicted"/>
<dbReference type="PANTHER" id="PTHR42941:SF1">
    <property type="entry name" value="SLL1037 PROTEIN"/>
    <property type="match status" value="1"/>
</dbReference>